<evidence type="ECO:0000313" key="4">
    <source>
        <dbReference type="Proteomes" id="UP001652680"/>
    </source>
</evidence>
<evidence type="ECO:0000313" key="3">
    <source>
        <dbReference type="EnsemblMetazoa" id="XP_016972594.1"/>
    </source>
</evidence>
<dbReference type="AlphaFoldDB" id="A0A6P4E7S3"/>
<comment type="similarity">
    <text evidence="1">Belongs to the SCC3 family.</text>
</comment>
<dbReference type="GeneID" id="108039926"/>
<reference evidence="5" key="2">
    <citation type="submission" date="2025-04" db="UniProtKB">
        <authorList>
            <consortium name="RefSeq"/>
        </authorList>
    </citation>
    <scope>IDENTIFICATION</scope>
</reference>
<dbReference type="Pfam" id="PF08514">
    <property type="entry name" value="STAG"/>
    <property type="match status" value="1"/>
</dbReference>
<dbReference type="OrthoDB" id="498590at2759"/>
<dbReference type="GO" id="GO:0003682">
    <property type="term" value="F:chromatin binding"/>
    <property type="evidence" value="ECO:0007669"/>
    <property type="project" value="TreeGrafter"/>
</dbReference>
<dbReference type="PANTHER" id="PTHR11199">
    <property type="entry name" value="STROMAL ANTIGEN"/>
    <property type="match status" value="1"/>
</dbReference>
<feature type="domain" description="SCD" evidence="2">
    <location>
        <begin position="213"/>
        <end position="298"/>
    </location>
</feature>
<dbReference type="InterPro" id="IPR016024">
    <property type="entry name" value="ARM-type_fold"/>
</dbReference>
<dbReference type="Pfam" id="PF24571">
    <property type="entry name" value="HEAT_SCC3-SA"/>
    <property type="match status" value="1"/>
</dbReference>
<dbReference type="GO" id="GO:0000785">
    <property type="term" value="C:chromatin"/>
    <property type="evidence" value="ECO:0007669"/>
    <property type="project" value="TreeGrafter"/>
</dbReference>
<reference evidence="4" key="1">
    <citation type="journal article" date="2021" name="Elife">
        <title>Highly contiguous assemblies of 101 drosophilid genomes.</title>
        <authorList>
            <person name="Kim B.Y."/>
            <person name="Wang J.R."/>
            <person name="Miller D.E."/>
            <person name="Barmina O."/>
            <person name="Delaney E."/>
            <person name="Thompson A."/>
            <person name="Comeault A.A."/>
            <person name="Peede D."/>
            <person name="D'Agostino E.R."/>
            <person name="Pelaez J."/>
            <person name="Aguilar J.M."/>
            <person name="Haji D."/>
            <person name="Matsunaga T."/>
            <person name="Armstrong E.E."/>
            <person name="Zych M."/>
            <person name="Ogawa Y."/>
            <person name="Stamenkovic-Radak M."/>
            <person name="Jelic M."/>
            <person name="Veselinovic M.S."/>
            <person name="Tanaskovic M."/>
            <person name="Eric P."/>
            <person name="Gao J.J."/>
            <person name="Katoh T.K."/>
            <person name="Toda M.J."/>
            <person name="Watabe H."/>
            <person name="Watada M."/>
            <person name="Davis J.S."/>
            <person name="Moyle L.C."/>
            <person name="Manoli G."/>
            <person name="Bertolini E."/>
            <person name="Kostal V."/>
            <person name="Hawley R.S."/>
            <person name="Takahashi A."/>
            <person name="Jones C.D."/>
            <person name="Price D.K."/>
            <person name="Whiteman N."/>
            <person name="Kopp A."/>
            <person name="Matute D.R."/>
            <person name="Petrov D.A."/>
        </authorList>
    </citation>
    <scope>NUCLEOTIDE SEQUENCE [LARGE SCALE GENOMIC DNA]</scope>
</reference>
<dbReference type="GO" id="GO:0005634">
    <property type="term" value="C:nucleus"/>
    <property type="evidence" value="ECO:0007669"/>
    <property type="project" value="TreeGrafter"/>
</dbReference>
<dbReference type="InterPro" id="IPR020839">
    <property type="entry name" value="SCD"/>
</dbReference>
<evidence type="ECO:0000256" key="1">
    <source>
        <dbReference type="ARBA" id="ARBA00005486"/>
    </source>
</evidence>
<proteinExistence type="inferred from homology"/>
<evidence type="ECO:0000313" key="5">
    <source>
        <dbReference type="RefSeq" id="XP_016972594.1"/>
    </source>
</evidence>
<dbReference type="InterPro" id="IPR013721">
    <property type="entry name" value="STAG"/>
</dbReference>
<dbReference type="Proteomes" id="UP001652680">
    <property type="component" value="Unassembled WGS sequence"/>
</dbReference>
<protein>
    <submittedName>
        <fullName evidence="5">Cohesin subunit SA-1</fullName>
    </submittedName>
</protein>
<organism evidence="5">
    <name type="scientific">Drosophila rhopaloa</name>
    <name type="common">Fruit fly</name>
    <dbReference type="NCBI Taxonomy" id="1041015"/>
    <lineage>
        <taxon>Eukaryota</taxon>
        <taxon>Metazoa</taxon>
        <taxon>Ecdysozoa</taxon>
        <taxon>Arthropoda</taxon>
        <taxon>Hexapoda</taxon>
        <taxon>Insecta</taxon>
        <taxon>Pterygota</taxon>
        <taxon>Neoptera</taxon>
        <taxon>Endopterygota</taxon>
        <taxon>Diptera</taxon>
        <taxon>Brachycera</taxon>
        <taxon>Muscomorpha</taxon>
        <taxon>Ephydroidea</taxon>
        <taxon>Drosophilidae</taxon>
        <taxon>Drosophila</taxon>
        <taxon>Sophophora</taxon>
    </lineage>
</organism>
<dbReference type="GO" id="GO:0008278">
    <property type="term" value="C:cohesin complex"/>
    <property type="evidence" value="ECO:0007669"/>
    <property type="project" value="TreeGrafter"/>
</dbReference>
<accession>A0A6P4E7S3</accession>
<dbReference type="EnsemblMetazoa" id="XM_017117105.1">
    <property type="protein sequence ID" value="XP_016972594.1"/>
    <property type="gene ID" value="LOC108039926"/>
</dbReference>
<dbReference type="Pfam" id="PF21581">
    <property type="entry name" value="SCD"/>
    <property type="match status" value="1"/>
</dbReference>
<evidence type="ECO:0000259" key="2">
    <source>
        <dbReference type="PROSITE" id="PS51425"/>
    </source>
</evidence>
<dbReference type="SUPFAM" id="SSF48371">
    <property type="entry name" value="ARM repeat"/>
    <property type="match status" value="1"/>
</dbReference>
<reference evidence="3" key="3">
    <citation type="submission" date="2025-05" db="UniProtKB">
        <authorList>
            <consortium name="EnsemblMetazoa"/>
        </authorList>
    </citation>
    <scope>IDENTIFICATION</scope>
</reference>
<dbReference type="RefSeq" id="XP_016972594.1">
    <property type="nucleotide sequence ID" value="XM_017117105.1"/>
</dbReference>
<gene>
    <name evidence="5" type="primary">LOC108039926</name>
    <name evidence="3" type="synonym">108039926</name>
</gene>
<dbReference type="InterPro" id="IPR056396">
    <property type="entry name" value="HEAT_SCC3-SA"/>
</dbReference>
<keyword evidence="4" id="KW-1185">Reference proteome</keyword>
<dbReference type="PANTHER" id="PTHR11199:SF0">
    <property type="entry name" value="LD34181P-RELATED"/>
    <property type="match status" value="1"/>
</dbReference>
<dbReference type="GO" id="GO:0007062">
    <property type="term" value="P:sister chromatid cohesion"/>
    <property type="evidence" value="ECO:0007669"/>
    <property type="project" value="UniProtKB-ARBA"/>
</dbReference>
<dbReference type="PROSITE" id="PS51425">
    <property type="entry name" value="SCD"/>
    <property type="match status" value="1"/>
</dbReference>
<dbReference type="InterPro" id="IPR039662">
    <property type="entry name" value="Cohesin_Scc3/SA"/>
</dbReference>
<name>A0A6P4E7S3_DRORH</name>
<sequence length="965" mass="110438">MSDVVIENDSNVLQDTEQMHFEAEDTSFLNGETSCENPEEQERSKTLLQCTLVKNQNYENLASRWVIFYMQSPVAALVELMQFVVEASGSYYQIPKDTPMPFSYSNILMASTAQFQNVSMYYPMIMKTAKSFVSSVVSFLQALLKAVDATPIIHDKMFLTELTRFVMAGSECTIRPLRHTSTMIGLKLMTILSELAESEPMKTLWMRMFNCLFLDRYRDVVNDIRLLCFSELGLWFSTYPNCHLTQRRLRFFFEALQDSSSEVGQCCLDTISQLSRNEGLRPMCLELGSEFKEQLRKISLDKESELGVKSLRILTDFYRSSPEILNNADCQLLEQLMLAADRELAQAAAEFFNLRRMGTGAEPFLRKLSRLLHFFVVESQHEHAAYLVDALIESCDSILDWEPMIAMLMEDQAPNQNEVESIALIEILSKAVKQAITGEIPPGRYTKDLERKPMPGAQEKATKLLAPILPEMLHKYEKSCEGLENLLELPQYFSLEYYLQEDNYGHLQQLMDQIQSILFNQNKNFVLRMAAHTLEVLYESTSSTRGHIKEILNNAVTNYKIALRAWQESYGMTGSSSSSVHSSSSSGSTKSPRSRARRLLVTLRLLSALYGRFDLSAGQMTESILSSLKRVIRERERPVKDCLPAEAVGLYLEVAYFSISWDLKSFRDESSSDFNMEEPAASLKKHLEDFLFVTFDQVVNEYDAVIAYNSFSYICDLFLLYGDQLRNSPHSWVRSITYQPSLSEIELLEGFVLRNIFVCSPLEIMKEHNFDQLQCMRRIVASYCKLVIFNVFPIMRASKIFQYYEKYNAAFGDIMRSSMEQALNINSVHYGMTVIHTCLLQYEKIMADNNGEGVRAFSSTEFSDLIGLAKRLAETFNSNLVNNRHGVLALHRAGIMYVLESVQDKPTDAPKNLLFLRVIQEFVPQVLVQDKSTLLNMVQRIEQPALPSCSREEWQPLEGYRSALN</sequence>